<dbReference type="EMBL" id="LT607412">
    <property type="protein sequence ID" value="SCE86569.1"/>
    <property type="molecule type" value="Genomic_DNA"/>
</dbReference>
<sequence length="93" mass="10037">MDPLLTEFDSFVPTRTPARRADAGDAARSLLANVVLDTRTGKEVVLPLDGSMVVRVRSGDRYTLILVDEGGTKVAEQAEPPSLRDMQIINALG</sequence>
<proteinExistence type="predicted"/>
<evidence type="ECO:0000313" key="1">
    <source>
        <dbReference type="EMBL" id="SCE86569.1"/>
    </source>
</evidence>
<keyword evidence="2" id="KW-1185">Reference proteome</keyword>
<organism evidence="1 2">
    <name type="scientific">Micromonospora coriariae</name>
    <dbReference type="NCBI Taxonomy" id="285665"/>
    <lineage>
        <taxon>Bacteria</taxon>
        <taxon>Bacillati</taxon>
        <taxon>Actinomycetota</taxon>
        <taxon>Actinomycetes</taxon>
        <taxon>Micromonosporales</taxon>
        <taxon>Micromonosporaceae</taxon>
        <taxon>Micromonospora</taxon>
    </lineage>
</organism>
<dbReference type="Proteomes" id="UP000198243">
    <property type="component" value="Chromosome I"/>
</dbReference>
<name>A0A1C4VS78_9ACTN</name>
<reference evidence="2" key="1">
    <citation type="submission" date="2016-06" db="EMBL/GenBank/DDBJ databases">
        <authorList>
            <person name="Varghese N."/>
            <person name="Submissions Spin"/>
        </authorList>
    </citation>
    <scope>NUCLEOTIDE SEQUENCE [LARGE SCALE GENOMIC DNA]</scope>
    <source>
        <strain evidence="2">DSM 44875</strain>
    </source>
</reference>
<dbReference type="AlphaFoldDB" id="A0A1C4VS78"/>
<accession>A0A1C4VS78</accession>
<dbReference type="RefSeq" id="WP_089018365.1">
    <property type="nucleotide sequence ID" value="NZ_LT607412.1"/>
</dbReference>
<dbReference type="OrthoDB" id="3347970at2"/>
<evidence type="ECO:0000313" key="2">
    <source>
        <dbReference type="Proteomes" id="UP000198243"/>
    </source>
</evidence>
<protein>
    <submittedName>
        <fullName evidence="1">Uncharacterized protein</fullName>
    </submittedName>
</protein>
<gene>
    <name evidence="1" type="ORF">GA0070607_2538</name>
</gene>